<evidence type="ECO:0000256" key="2">
    <source>
        <dbReference type="PROSITE-ProRule" id="PRU00473"/>
    </source>
</evidence>
<evidence type="ECO:0000259" key="3">
    <source>
        <dbReference type="PROSITE" id="PS51123"/>
    </source>
</evidence>
<proteinExistence type="predicted"/>
<keyword evidence="2" id="KW-0472">Membrane</keyword>
<dbReference type="SUPFAM" id="SSF53850">
    <property type="entry name" value="Periplasmic binding protein-like II"/>
    <property type="match status" value="1"/>
</dbReference>
<dbReference type="Proteomes" id="UP000257039">
    <property type="component" value="Unassembled WGS sequence"/>
</dbReference>
<dbReference type="AlphaFoldDB" id="A0A4P9VJ39"/>
<organism evidence="4 5">
    <name type="scientific">Zooshikella ganghwensis</name>
    <dbReference type="NCBI Taxonomy" id="202772"/>
    <lineage>
        <taxon>Bacteria</taxon>
        <taxon>Pseudomonadati</taxon>
        <taxon>Pseudomonadota</taxon>
        <taxon>Gammaproteobacteria</taxon>
        <taxon>Oceanospirillales</taxon>
        <taxon>Zooshikellaceae</taxon>
        <taxon>Zooshikella</taxon>
    </lineage>
</organism>
<dbReference type="PROSITE" id="PS51123">
    <property type="entry name" value="OMPA_2"/>
    <property type="match status" value="1"/>
</dbReference>
<dbReference type="CDD" id="cd13653">
    <property type="entry name" value="PBP2_phosphate_like_1"/>
    <property type="match status" value="1"/>
</dbReference>
<sequence>MFSYLQRTGFMPLMIRGIMAGICCFAITAKGLEPFTRLSGSGADVNLFNMAGSNTIGAELGPELVKAYLQAKQVQQIKIEETGINEVKVTGNVPALKKTVSVNISAHGSSDGFRQLAAGNVQIGAASRPVKGSEVSKLGGDTIRSADHEFILALDGIAVIVNKNNPLKQLQVKQVADVFSGRISEWTQLGWGVDLIKLLARDAQSGTWDTFNSLVLSGRGALVASAERLESNEELSRKVANDPNLIGFVSLNAIGRAKALAIADGGNHYIKPSAASVATEDYPLSRRLYMYSLSDDDFVNEFLAFTQSPEGQVVVEKTGFISQKVDRLPQTNLSRMPKDYRDMVKGYQRLSVNFRFVAGKADLDNKAVRDLNRLVDFYAQQGGNKKLLLIGFADADVKGAKRALLAKLRAKVVSRQLTKGGVSHGAVEAKGYGVLELASGESLAGKTKNRRVEVWIEK</sequence>
<evidence type="ECO:0000313" key="4">
    <source>
        <dbReference type="EMBL" id="RDH43265.1"/>
    </source>
</evidence>
<keyword evidence="5" id="KW-1185">Reference proteome</keyword>
<dbReference type="Pfam" id="PF00691">
    <property type="entry name" value="OmpA"/>
    <property type="match status" value="1"/>
</dbReference>
<dbReference type="InterPro" id="IPR036737">
    <property type="entry name" value="OmpA-like_sf"/>
</dbReference>
<keyword evidence="1" id="KW-0732">Signal</keyword>
<comment type="caution">
    <text evidence="4">The sequence shown here is derived from an EMBL/GenBank/DDBJ whole genome shotgun (WGS) entry which is preliminary data.</text>
</comment>
<dbReference type="GO" id="GO:0016020">
    <property type="term" value="C:membrane"/>
    <property type="evidence" value="ECO:0007669"/>
    <property type="project" value="UniProtKB-UniRule"/>
</dbReference>
<dbReference type="Pfam" id="PF12849">
    <property type="entry name" value="PBP_like_2"/>
    <property type="match status" value="1"/>
</dbReference>
<accession>A0A4P9VJ39</accession>
<gene>
    <name evidence="4" type="ORF">B9G39_07330</name>
</gene>
<dbReference type="Gene3D" id="3.40.190.10">
    <property type="entry name" value="Periplasmic binding protein-like II"/>
    <property type="match status" value="2"/>
</dbReference>
<dbReference type="SUPFAM" id="SSF103088">
    <property type="entry name" value="OmpA-like"/>
    <property type="match status" value="1"/>
</dbReference>
<protein>
    <recommendedName>
        <fullName evidence="3">OmpA-like domain-containing protein</fullName>
    </recommendedName>
</protein>
<dbReference type="InterPro" id="IPR006665">
    <property type="entry name" value="OmpA-like"/>
</dbReference>
<reference evidence="4 5" key="1">
    <citation type="submission" date="2017-04" db="EMBL/GenBank/DDBJ databases">
        <title>Draft genome sequence of Zooshikella ganghwensis VG4 isolated from Red Sea sediments.</title>
        <authorList>
            <person name="Rehman Z."/>
            <person name="Alam I."/>
            <person name="Kamau A."/>
            <person name="Bajic V."/>
            <person name="Leiknes T."/>
        </authorList>
    </citation>
    <scope>NUCLEOTIDE SEQUENCE [LARGE SCALE GENOMIC DNA]</scope>
    <source>
        <strain evidence="4 5">VG4</strain>
    </source>
</reference>
<dbReference type="EMBL" id="NDXW01000001">
    <property type="protein sequence ID" value="RDH43265.1"/>
    <property type="molecule type" value="Genomic_DNA"/>
</dbReference>
<dbReference type="PANTHER" id="PTHR30570">
    <property type="entry name" value="PERIPLASMIC PHOSPHATE BINDING COMPONENT OF PHOSPHATE ABC TRANSPORTER"/>
    <property type="match status" value="1"/>
</dbReference>
<dbReference type="InterPro" id="IPR024370">
    <property type="entry name" value="PBP_domain"/>
</dbReference>
<feature type="domain" description="OmpA-like" evidence="3">
    <location>
        <begin position="343"/>
        <end position="458"/>
    </location>
</feature>
<dbReference type="CDD" id="cd07185">
    <property type="entry name" value="OmpA_C-like"/>
    <property type="match status" value="1"/>
</dbReference>
<evidence type="ECO:0000313" key="5">
    <source>
        <dbReference type="Proteomes" id="UP000257039"/>
    </source>
</evidence>
<dbReference type="Gene3D" id="3.30.1330.60">
    <property type="entry name" value="OmpA-like domain"/>
    <property type="match status" value="1"/>
</dbReference>
<evidence type="ECO:0000256" key="1">
    <source>
        <dbReference type="ARBA" id="ARBA00022729"/>
    </source>
</evidence>
<dbReference type="InterPro" id="IPR050811">
    <property type="entry name" value="Phosphate_ABC_transporter"/>
</dbReference>
<name>A0A4P9VJ39_9GAMM</name>
<dbReference type="PANTHER" id="PTHR30570:SF1">
    <property type="entry name" value="PHOSPHATE-BINDING PROTEIN PSTS"/>
    <property type="match status" value="1"/>
</dbReference>